<evidence type="ECO:0000256" key="9">
    <source>
        <dbReference type="ARBA" id="ARBA00032610"/>
    </source>
</evidence>
<dbReference type="eggNOG" id="COG0156">
    <property type="taxonomic scope" value="Bacteria"/>
</dbReference>
<dbReference type="Proteomes" id="UP000006793">
    <property type="component" value="Chromosome"/>
</dbReference>
<dbReference type="EMBL" id="CP002683">
    <property type="protein sequence ID" value="AEH43913.1"/>
    <property type="molecule type" value="Genomic_DNA"/>
</dbReference>
<keyword evidence="8 12" id="KW-0663">Pyridoxal phosphate</keyword>
<evidence type="ECO:0000256" key="12">
    <source>
        <dbReference type="RuleBase" id="RU003693"/>
    </source>
</evidence>
<dbReference type="OrthoDB" id="9807157at2"/>
<dbReference type="InterPro" id="IPR015424">
    <property type="entry name" value="PyrdxlP-dep_Trfase"/>
</dbReference>
<dbReference type="InterPro" id="IPR015421">
    <property type="entry name" value="PyrdxlP-dep_Trfase_major"/>
</dbReference>
<comment type="cofactor">
    <cofactor evidence="1 12">
        <name>pyridoxal 5'-phosphate</name>
        <dbReference type="ChEBI" id="CHEBI:597326"/>
    </cofactor>
</comment>
<dbReference type="Gene3D" id="3.40.640.10">
    <property type="entry name" value="Type I PLP-dependent aspartate aminotransferase-like (Major domain)"/>
    <property type="match status" value="1"/>
</dbReference>
<evidence type="ECO:0000313" key="14">
    <source>
        <dbReference type="EMBL" id="AEH43913.1"/>
    </source>
</evidence>
<dbReference type="FunCoup" id="F8A7Z7">
    <property type="interactions" value="167"/>
</dbReference>
<dbReference type="KEGG" id="tid:Thein_0028"/>
<keyword evidence="6 14" id="KW-0808">Transferase</keyword>
<protein>
    <recommendedName>
        <fullName evidence="5">8-amino-7-oxononanoate synthase</fullName>
        <ecNumber evidence="5">2.3.1.47</ecNumber>
    </recommendedName>
    <alternativeName>
        <fullName evidence="9">7-keto-8-amino-pelargonic acid synthase</fullName>
    </alternativeName>
    <alternativeName>
        <fullName evidence="10">8-amino-7-ketopelargonate synthase</fullName>
    </alternativeName>
</protein>
<dbReference type="HOGENOM" id="CLU_015846_11_0_0"/>
<dbReference type="CDD" id="cd06454">
    <property type="entry name" value="KBL_like"/>
    <property type="match status" value="1"/>
</dbReference>
<dbReference type="PROSITE" id="PS00599">
    <property type="entry name" value="AA_TRANSFER_CLASS_2"/>
    <property type="match status" value="1"/>
</dbReference>
<dbReference type="AlphaFoldDB" id="F8A7Z7"/>
<evidence type="ECO:0000259" key="13">
    <source>
        <dbReference type="Pfam" id="PF00155"/>
    </source>
</evidence>
<keyword evidence="14" id="KW-0012">Acyltransferase</keyword>
<comment type="pathway">
    <text evidence="2">Cofactor biosynthesis; biotin biosynthesis.</text>
</comment>
<dbReference type="InParanoid" id="F8A7Z7"/>
<dbReference type="GO" id="GO:0030170">
    <property type="term" value="F:pyridoxal phosphate binding"/>
    <property type="evidence" value="ECO:0007669"/>
    <property type="project" value="InterPro"/>
</dbReference>
<dbReference type="EC" id="2.3.1.47" evidence="5"/>
<evidence type="ECO:0000313" key="15">
    <source>
        <dbReference type="Proteomes" id="UP000006793"/>
    </source>
</evidence>
<comment type="similarity">
    <text evidence="3">Belongs to the class-II pyridoxal-phosphate-dependent aminotransferase family. BioF subfamily.</text>
</comment>
<evidence type="ECO:0000256" key="5">
    <source>
        <dbReference type="ARBA" id="ARBA00013187"/>
    </source>
</evidence>
<dbReference type="InterPro" id="IPR004839">
    <property type="entry name" value="Aminotransferase_I/II_large"/>
</dbReference>
<dbReference type="InterPro" id="IPR015422">
    <property type="entry name" value="PyrdxlP-dep_Trfase_small"/>
</dbReference>
<accession>F8A7Z7</accession>
<evidence type="ECO:0000256" key="2">
    <source>
        <dbReference type="ARBA" id="ARBA00004746"/>
    </source>
</evidence>
<dbReference type="PANTHER" id="PTHR13693:SF100">
    <property type="entry name" value="8-AMINO-7-OXONONANOATE SYNTHASE"/>
    <property type="match status" value="1"/>
</dbReference>
<dbReference type="SUPFAM" id="SSF53383">
    <property type="entry name" value="PLP-dependent transferases"/>
    <property type="match status" value="1"/>
</dbReference>
<dbReference type="PANTHER" id="PTHR13693">
    <property type="entry name" value="CLASS II AMINOTRANSFERASE/8-AMINO-7-OXONONANOATE SYNTHASE"/>
    <property type="match status" value="1"/>
</dbReference>
<evidence type="ECO:0000256" key="3">
    <source>
        <dbReference type="ARBA" id="ARBA00010008"/>
    </source>
</evidence>
<dbReference type="RefSeq" id="WP_013906660.1">
    <property type="nucleotide sequence ID" value="NC_015681.1"/>
</dbReference>
<reference evidence="14 15" key="2">
    <citation type="journal article" date="2012" name="Stand. Genomic Sci.">
        <title>Complete genome sequence of the thermophilic sulfate-reducing ocean bacterium Thermodesulfatator indicus type strain (CIR29812(T)).</title>
        <authorList>
            <person name="Anderson I."/>
            <person name="Saunders E."/>
            <person name="Lapidus A."/>
            <person name="Nolan M."/>
            <person name="Lucas S."/>
            <person name="Tice H."/>
            <person name="Del Rio T.G."/>
            <person name="Cheng J.F."/>
            <person name="Han C."/>
            <person name="Tapia R."/>
            <person name="Goodwin L.A."/>
            <person name="Pitluck S."/>
            <person name="Liolios K."/>
            <person name="Mavromatis K."/>
            <person name="Pagani I."/>
            <person name="Ivanova N."/>
            <person name="Mikhailova N."/>
            <person name="Pati A."/>
            <person name="Chen A."/>
            <person name="Palaniappan K."/>
            <person name="Land M."/>
            <person name="Hauser L."/>
            <person name="Jeffries C.D."/>
            <person name="Chang Y.J."/>
            <person name="Brambilla E.M."/>
            <person name="Rohde M."/>
            <person name="Spring S."/>
            <person name="Goker M."/>
            <person name="Detter J.C."/>
            <person name="Woyke T."/>
            <person name="Bristow J."/>
            <person name="Eisen J.A."/>
            <person name="Markowitz V."/>
            <person name="Hugenholtz P."/>
            <person name="Kyrpides N.C."/>
            <person name="Klenk H.P."/>
        </authorList>
    </citation>
    <scope>NUCLEOTIDE SEQUENCE [LARGE SCALE GENOMIC DNA]</scope>
    <source>
        <strain evidence="15">DSM 15286 / JCM 11887 / CIR29812</strain>
    </source>
</reference>
<dbReference type="InterPro" id="IPR050087">
    <property type="entry name" value="AON_synthase_class-II"/>
</dbReference>
<sequence length="372" mass="41359">MDFTAEITKLKEEKRFRRLPLIEARQGPYVKINGKWLLNLSSNDYLGLSEKLSQKEILEEIKDFPIGAGAARLLSGNHLLYQRLEEKLGNLYQKKALVFSSGYHANVGIISALAGRRDVVFADKLVHASIIDGLRLSGATYFRYPHGNIEALADLLKSRRFRYKRAFIITESIFSMDGDKSPLEELIKLKRTYQAFLILDEAHAVGVYGQQGLGLAEEYGLINEIDLLLGTFGKALGGYGAFVIASEEVIDLLINKARSFIFTTALPPFILAVNLKAISLLPDLKEARSQLRKLSSWFRKNLGLSGDTPIVPIVLGDNEKALAASAKLFEAGFFVPAIRPPTVPPGTARLRVSLTSQMSEENLFSFLRLVEK</sequence>
<evidence type="ECO:0000256" key="7">
    <source>
        <dbReference type="ARBA" id="ARBA00022756"/>
    </source>
</evidence>
<evidence type="ECO:0000256" key="1">
    <source>
        <dbReference type="ARBA" id="ARBA00001933"/>
    </source>
</evidence>
<comment type="subunit">
    <text evidence="4">Homodimer.</text>
</comment>
<proteinExistence type="inferred from homology"/>
<evidence type="ECO:0000256" key="11">
    <source>
        <dbReference type="ARBA" id="ARBA00047715"/>
    </source>
</evidence>
<dbReference type="Gene3D" id="3.90.1150.10">
    <property type="entry name" value="Aspartate Aminotransferase, domain 1"/>
    <property type="match status" value="1"/>
</dbReference>
<gene>
    <name evidence="14" type="ordered locus">Thein_0028</name>
</gene>
<evidence type="ECO:0000256" key="4">
    <source>
        <dbReference type="ARBA" id="ARBA00011738"/>
    </source>
</evidence>
<feature type="domain" description="Aminotransferase class I/classII large" evidence="13">
    <location>
        <begin position="37"/>
        <end position="363"/>
    </location>
</feature>
<dbReference type="InterPro" id="IPR001917">
    <property type="entry name" value="Aminotrans_II_pyridoxalP_BS"/>
</dbReference>
<dbReference type="PATRIC" id="fig|667014.3.peg.29"/>
<dbReference type="PaxDb" id="667014-Thein_0028"/>
<evidence type="ECO:0000256" key="6">
    <source>
        <dbReference type="ARBA" id="ARBA00022679"/>
    </source>
</evidence>
<evidence type="ECO:0000256" key="10">
    <source>
        <dbReference type="ARBA" id="ARBA00033381"/>
    </source>
</evidence>
<name>F8A7Z7_THEID</name>
<comment type="catalytic activity">
    <reaction evidence="11">
        <text>6-carboxyhexanoyl-[ACP] + L-alanine + H(+) = (8S)-8-amino-7-oxononanoate + holo-[ACP] + CO2</text>
        <dbReference type="Rhea" id="RHEA:42288"/>
        <dbReference type="Rhea" id="RHEA-COMP:9685"/>
        <dbReference type="Rhea" id="RHEA-COMP:9955"/>
        <dbReference type="ChEBI" id="CHEBI:15378"/>
        <dbReference type="ChEBI" id="CHEBI:16526"/>
        <dbReference type="ChEBI" id="CHEBI:57972"/>
        <dbReference type="ChEBI" id="CHEBI:64479"/>
        <dbReference type="ChEBI" id="CHEBI:78846"/>
        <dbReference type="ChEBI" id="CHEBI:149468"/>
        <dbReference type="EC" id="2.3.1.47"/>
    </reaction>
</comment>
<dbReference type="GO" id="GO:0009102">
    <property type="term" value="P:biotin biosynthetic process"/>
    <property type="evidence" value="ECO:0007669"/>
    <property type="project" value="UniProtKB-KW"/>
</dbReference>
<dbReference type="Pfam" id="PF00155">
    <property type="entry name" value="Aminotran_1_2"/>
    <property type="match status" value="1"/>
</dbReference>
<reference evidence="15" key="1">
    <citation type="submission" date="2011-04" db="EMBL/GenBank/DDBJ databases">
        <title>The complete genome of Thermodesulfatator indicus DSM 15286.</title>
        <authorList>
            <person name="Lucas S."/>
            <person name="Copeland A."/>
            <person name="Lapidus A."/>
            <person name="Bruce D."/>
            <person name="Goodwin L."/>
            <person name="Pitluck S."/>
            <person name="Peters L."/>
            <person name="Kyrpides N."/>
            <person name="Mavromatis K."/>
            <person name="Pagani I."/>
            <person name="Ivanova N."/>
            <person name="Saunders L."/>
            <person name="Detter J.C."/>
            <person name="Tapia R."/>
            <person name="Han C."/>
            <person name="Land M."/>
            <person name="Hauser L."/>
            <person name="Markowitz V."/>
            <person name="Cheng J.-F."/>
            <person name="Hugenholtz P."/>
            <person name="Woyke T."/>
            <person name="Wu D."/>
            <person name="Spring S."/>
            <person name="Schroeder M."/>
            <person name="Brambilla E."/>
            <person name="Klenk H.-P."/>
            <person name="Eisen J.A."/>
        </authorList>
    </citation>
    <scope>NUCLEOTIDE SEQUENCE [LARGE SCALE GENOMIC DNA]</scope>
    <source>
        <strain evidence="15">DSM 15286 / JCM 11887 / CIR29812</strain>
    </source>
</reference>
<dbReference type="GO" id="GO:0008710">
    <property type="term" value="F:8-amino-7-oxononanoate synthase activity"/>
    <property type="evidence" value="ECO:0007669"/>
    <property type="project" value="UniProtKB-EC"/>
</dbReference>
<keyword evidence="15" id="KW-1185">Reference proteome</keyword>
<evidence type="ECO:0000256" key="8">
    <source>
        <dbReference type="ARBA" id="ARBA00022898"/>
    </source>
</evidence>
<organism evidence="14 15">
    <name type="scientific">Thermodesulfatator indicus (strain DSM 15286 / JCM 11887 / CIR29812)</name>
    <dbReference type="NCBI Taxonomy" id="667014"/>
    <lineage>
        <taxon>Bacteria</taxon>
        <taxon>Pseudomonadati</taxon>
        <taxon>Thermodesulfobacteriota</taxon>
        <taxon>Thermodesulfobacteria</taxon>
        <taxon>Thermodesulfobacteriales</taxon>
        <taxon>Thermodesulfatatoraceae</taxon>
        <taxon>Thermodesulfatator</taxon>
    </lineage>
</organism>
<dbReference type="STRING" id="667014.Thein_0028"/>
<keyword evidence="7" id="KW-0093">Biotin biosynthesis</keyword>